<dbReference type="EMBL" id="BAABGT010000002">
    <property type="protein sequence ID" value="GAA4535063.1"/>
    <property type="molecule type" value="Genomic_DNA"/>
</dbReference>
<keyword evidence="6" id="KW-0686">Riboflavin biosynthesis</keyword>
<evidence type="ECO:0000259" key="8">
    <source>
        <dbReference type="Pfam" id="PF00925"/>
    </source>
</evidence>
<dbReference type="InterPro" id="IPR032677">
    <property type="entry name" value="GTP_cyclohydro_II"/>
</dbReference>
<dbReference type="NCBIfam" id="TIGR00506">
    <property type="entry name" value="ribB"/>
    <property type="match status" value="1"/>
</dbReference>
<dbReference type="InterPro" id="IPR000422">
    <property type="entry name" value="DHBP_synthase_RibB"/>
</dbReference>
<dbReference type="Pfam" id="PF00926">
    <property type="entry name" value="DHBP_synthase"/>
    <property type="match status" value="1"/>
</dbReference>
<protein>
    <recommendedName>
        <fullName evidence="5">3,4-dihydroxy-2-butanone-4-phosphate synthase</fullName>
        <ecNumber evidence="5">4.1.99.12</ecNumber>
    </recommendedName>
</protein>
<sequence length="379" mass="39749">MDPNPRNTVDVALTQIAAGRPVVVVDDEDRENEGDLIVAAELVDAATMAFVVRHTSGFVCVALPEAECGRLGLPPMHHTNADGFGTAYRVTVDATEVVSTGISARDRAHTSRLLAGAATEPGDLTRPGHVVPLAARAGGVLERGGHTEAAVDLTRLAGLRPAGVLCEIVSVREPGRMARRDELVEFAVEHDLAMITIADLAEFRRAREGGVERVVATRVPVGAGALQTVGFRGVPDGAEHVAFLGGELGDGHDVPVHVHVECLLGDVFGSRHCGCARRLDAAMRDAISGGGVVVYLRPGRPGLSSLRTLQEREAGVGRLDRDTACAPLDQAGLRTATAILDDLGVHSLRHLHNPPSVRAALEATAPLRPVRAGRSGEVA</sequence>
<comment type="function">
    <text evidence="2">Catalyzes the conversion of D-ribulose 5-phosphate to formate and 3,4-dihydroxy-2-butanone 4-phosphate.</text>
</comment>
<accession>A0ABP8RCF0</accession>
<feature type="domain" description="GTP cyclohydrolase II" evidence="8">
    <location>
        <begin position="212"/>
        <end position="363"/>
    </location>
</feature>
<comment type="caution">
    <text evidence="9">The sequence shown here is derived from an EMBL/GenBank/DDBJ whole genome shotgun (WGS) entry which is preliminary data.</text>
</comment>
<organism evidence="9 10">
    <name type="scientific">Pseudonocardia xishanensis</name>
    <dbReference type="NCBI Taxonomy" id="630995"/>
    <lineage>
        <taxon>Bacteria</taxon>
        <taxon>Bacillati</taxon>
        <taxon>Actinomycetota</taxon>
        <taxon>Actinomycetes</taxon>
        <taxon>Pseudonocardiales</taxon>
        <taxon>Pseudonocardiaceae</taxon>
        <taxon>Pseudonocardia</taxon>
    </lineage>
</organism>
<dbReference type="PIRSF" id="PIRSF001259">
    <property type="entry name" value="RibA"/>
    <property type="match status" value="1"/>
</dbReference>
<evidence type="ECO:0000256" key="7">
    <source>
        <dbReference type="ARBA" id="ARBA00022723"/>
    </source>
</evidence>
<dbReference type="PANTHER" id="PTHR21327:SF18">
    <property type="entry name" value="3,4-DIHYDROXY-2-BUTANONE 4-PHOSPHATE SYNTHASE"/>
    <property type="match status" value="1"/>
</dbReference>
<evidence type="ECO:0000256" key="6">
    <source>
        <dbReference type="ARBA" id="ARBA00022619"/>
    </source>
</evidence>
<evidence type="ECO:0000313" key="9">
    <source>
        <dbReference type="EMBL" id="GAA4535063.1"/>
    </source>
</evidence>
<dbReference type="SUPFAM" id="SSF55821">
    <property type="entry name" value="YrdC/RibB"/>
    <property type="match status" value="1"/>
</dbReference>
<dbReference type="Proteomes" id="UP001501598">
    <property type="component" value="Unassembled WGS sequence"/>
</dbReference>
<dbReference type="RefSeq" id="WP_345411359.1">
    <property type="nucleotide sequence ID" value="NZ_BAABGT010000002.1"/>
</dbReference>
<dbReference type="EC" id="4.1.99.12" evidence="5"/>
<evidence type="ECO:0000256" key="2">
    <source>
        <dbReference type="ARBA" id="ARBA00002284"/>
    </source>
</evidence>
<dbReference type="InterPro" id="IPR017945">
    <property type="entry name" value="DHBP_synth_RibB-like_a/b_dom"/>
</dbReference>
<comment type="pathway">
    <text evidence="3">Cofactor biosynthesis; riboflavin biosynthesis; 2-hydroxy-3-oxobutyl phosphate from D-ribulose 5-phosphate: step 1/1.</text>
</comment>
<evidence type="ECO:0000256" key="1">
    <source>
        <dbReference type="ARBA" id="ARBA00000141"/>
    </source>
</evidence>
<dbReference type="InterPro" id="IPR036144">
    <property type="entry name" value="RibA-like_sf"/>
</dbReference>
<comment type="catalytic activity">
    <reaction evidence="1">
        <text>D-ribulose 5-phosphate = (2S)-2-hydroxy-3-oxobutyl phosphate + formate + H(+)</text>
        <dbReference type="Rhea" id="RHEA:18457"/>
        <dbReference type="ChEBI" id="CHEBI:15378"/>
        <dbReference type="ChEBI" id="CHEBI:15740"/>
        <dbReference type="ChEBI" id="CHEBI:58121"/>
        <dbReference type="ChEBI" id="CHEBI:58830"/>
        <dbReference type="EC" id="4.1.99.12"/>
    </reaction>
</comment>
<proteinExistence type="inferred from homology"/>
<name>A0ABP8RCF0_9PSEU</name>
<keyword evidence="7" id="KW-0479">Metal-binding</keyword>
<gene>
    <name evidence="9" type="ORF">GCM10023175_00090</name>
</gene>
<dbReference type="Gene3D" id="3.90.870.10">
    <property type="entry name" value="DHBP synthase"/>
    <property type="match status" value="1"/>
</dbReference>
<dbReference type="Pfam" id="PF00925">
    <property type="entry name" value="GTP_cyclohydro2"/>
    <property type="match status" value="1"/>
</dbReference>
<keyword evidence="10" id="KW-1185">Reference proteome</keyword>
<evidence type="ECO:0000313" key="10">
    <source>
        <dbReference type="Proteomes" id="UP001501598"/>
    </source>
</evidence>
<evidence type="ECO:0000256" key="3">
    <source>
        <dbReference type="ARBA" id="ARBA00004904"/>
    </source>
</evidence>
<comment type="similarity">
    <text evidence="4">In the N-terminal section; belongs to the DHBP synthase family.</text>
</comment>
<reference evidence="10" key="1">
    <citation type="journal article" date="2019" name="Int. J. Syst. Evol. Microbiol.">
        <title>The Global Catalogue of Microorganisms (GCM) 10K type strain sequencing project: providing services to taxonomists for standard genome sequencing and annotation.</title>
        <authorList>
            <consortium name="The Broad Institute Genomics Platform"/>
            <consortium name="The Broad Institute Genome Sequencing Center for Infectious Disease"/>
            <person name="Wu L."/>
            <person name="Ma J."/>
        </authorList>
    </citation>
    <scope>NUCLEOTIDE SEQUENCE [LARGE SCALE GENOMIC DNA]</scope>
    <source>
        <strain evidence="10">JCM 17906</strain>
    </source>
</reference>
<evidence type="ECO:0000256" key="4">
    <source>
        <dbReference type="ARBA" id="ARBA00005520"/>
    </source>
</evidence>
<dbReference type="SUPFAM" id="SSF142695">
    <property type="entry name" value="RibA-like"/>
    <property type="match status" value="1"/>
</dbReference>
<dbReference type="Gene3D" id="3.40.50.10990">
    <property type="entry name" value="GTP cyclohydrolase II"/>
    <property type="match status" value="1"/>
</dbReference>
<evidence type="ECO:0000256" key="5">
    <source>
        <dbReference type="ARBA" id="ARBA00012153"/>
    </source>
</evidence>
<dbReference type="PANTHER" id="PTHR21327">
    <property type="entry name" value="GTP CYCLOHYDROLASE II-RELATED"/>
    <property type="match status" value="1"/>
</dbReference>